<dbReference type="AlphaFoldDB" id="A0A2S7D614"/>
<protein>
    <submittedName>
        <fullName evidence="1">Uncharacterized protein</fullName>
    </submittedName>
</protein>
<evidence type="ECO:0000313" key="1">
    <source>
        <dbReference type="EMBL" id="PPU69174.1"/>
    </source>
</evidence>
<keyword evidence="2" id="KW-1185">Reference proteome</keyword>
<comment type="caution">
    <text evidence="1">The sequence shown here is derived from an EMBL/GenBank/DDBJ whole genome shotgun (WGS) entry which is preliminary data.</text>
</comment>
<accession>A0A2S7D614</accession>
<gene>
    <name evidence="1" type="ORF">XpiCFBP4643_06505</name>
</gene>
<dbReference type="Proteomes" id="UP000238191">
    <property type="component" value="Unassembled WGS sequence"/>
</dbReference>
<sequence>MIEQPRAKLFASPRIALKPSKVPLVETLYIAKNDSVLRLTISSRGRAVIMKASSDTFPHELRDKKIMCISMRRKCHEMNQALSPTYILRRSLPQIASLR</sequence>
<proteinExistence type="predicted"/>
<name>A0A2S7D614_9XANT</name>
<organism evidence="1 2">
    <name type="scientific">Xanthomonas pisi</name>
    <dbReference type="NCBI Taxonomy" id="56457"/>
    <lineage>
        <taxon>Bacteria</taxon>
        <taxon>Pseudomonadati</taxon>
        <taxon>Pseudomonadota</taxon>
        <taxon>Gammaproteobacteria</taxon>
        <taxon>Lysobacterales</taxon>
        <taxon>Lysobacteraceae</taxon>
        <taxon>Xanthomonas</taxon>
    </lineage>
</organism>
<dbReference type="EMBL" id="MDEI01000004">
    <property type="protein sequence ID" value="PPU69174.1"/>
    <property type="molecule type" value="Genomic_DNA"/>
</dbReference>
<evidence type="ECO:0000313" key="2">
    <source>
        <dbReference type="Proteomes" id="UP000238191"/>
    </source>
</evidence>
<reference evidence="2" key="1">
    <citation type="submission" date="2016-08" db="EMBL/GenBank/DDBJ databases">
        <authorList>
            <person name="Merda D."/>
            <person name="Briand M."/>
            <person name="Taghouti G."/>
            <person name="Carrere S."/>
            <person name="Gouzy J."/>
            <person name="Portier P."/>
            <person name="Jacques M.-A."/>
            <person name="Fischer-Le Saux M."/>
        </authorList>
    </citation>
    <scope>NUCLEOTIDE SEQUENCE [LARGE SCALE GENOMIC DNA]</scope>
    <source>
        <strain evidence="2">CFBP4643</strain>
    </source>
</reference>